<protein>
    <submittedName>
        <fullName evidence="1">Uncharacterized protein</fullName>
    </submittedName>
</protein>
<accession>A0A653BA51</accession>
<evidence type="ECO:0000313" key="1">
    <source>
        <dbReference type="EMBL" id="VDN65290.1"/>
    </source>
</evidence>
<dbReference type="OrthoDB" id="6939082at2"/>
<dbReference type="AlphaFoldDB" id="A0A653BA51"/>
<dbReference type="EMBL" id="LR130779">
    <property type="protein sequence ID" value="VDN65290.1"/>
    <property type="molecule type" value="Genomic_DNA"/>
</dbReference>
<proteinExistence type="predicted"/>
<gene>
    <name evidence="1" type="ORF">POT9AD_4315</name>
</gene>
<sequence length="76" mass="8317">MSKDYSTGRYAAYGYGAGAPLVGYLEDGMLRSNNGTWLFRVDGDEVYGVHGDYVGEIEEGVAVRPSGQFIFRLEAD</sequence>
<organism evidence="1">
    <name type="scientific">Ectopseudomonas oleovorans</name>
    <name type="common">Pseudomonas oleovorans</name>
    <dbReference type="NCBI Taxonomy" id="301"/>
    <lineage>
        <taxon>Bacteria</taxon>
        <taxon>Pseudomonadati</taxon>
        <taxon>Pseudomonadota</taxon>
        <taxon>Gammaproteobacteria</taxon>
        <taxon>Pseudomonadales</taxon>
        <taxon>Pseudomonadaceae</taxon>
        <taxon>Ectopseudomonas</taxon>
    </lineage>
</organism>
<reference evidence="1" key="1">
    <citation type="submission" date="2018-11" db="EMBL/GenBank/DDBJ databases">
        <authorList>
            <consortium name="Genoscope - CEA"/>
            <person name="William W."/>
        </authorList>
    </citation>
    <scope>NUCLEOTIDE SEQUENCE [LARGE SCALE GENOMIC DNA]</scope>
    <source>
        <strain evidence="1">T9AD</strain>
    </source>
</reference>
<name>A0A653BA51_ECTOL</name>